<dbReference type="EMBL" id="SHKX01000013">
    <property type="protein sequence ID" value="RZU38668.1"/>
    <property type="molecule type" value="Genomic_DNA"/>
</dbReference>
<feature type="binding site" evidence="14">
    <location>
        <position position="272"/>
    </location>
    <ligand>
        <name>S-adenosyl-L-methionine</name>
        <dbReference type="ChEBI" id="CHEBI:59789"/>
    </ligand>
</feature>
<evidence type="ECO:0000256" key="14">
    <source>
        <dbReference type="PROSITE-ProRule" id="PRU01023"/>
    </source>
</evidence>
<keyword evidence="15" id="KW-0732">Signal</keyword>
<dbReference type="InterPro" id="IPR054728">
    <property type="entry name" value="RsmB-like_ferredoxin"/>
</dbReference>
<dbReference type="GO" id="GO:0006355">
    <property type="term" value="P:regulation of DNA-templated transcription"/>
    <property type="evidence" value="ECO:0007669"/>
    <property type="project" value="InterPro"/>
</dbReference>
<dbReference type="InterPro" id="IPR006027">
    <property type="entry name" value="NusB_RsmB_TIM44"/>
</dbReference>
<keyword evidence="9 14" id="KW-0949">S-adenosyl-L-methionine</keyword>
<dbReference type="PROSITE" id="PS01153">
    <property type="entry name" value="NOL1_NOP2_SUN"/>
    <property type="match status" value="1"/>
</dbReference>
<evidence type="ECO:0000256" key="2">
    <source>
        <dbReference type="ARBA" id="ARBA00004496"/>
    </source>
</evidence>
<dbReference type="SUPFAM" id="SSF53335">
    <property type="entry name" value="S-adenosyl-L-methionine-dependent methyltransferases"/>
    <property type="match status" value="1"/>
</dbReference>
<keyword evidence="7 14" id="KW-0489">Methyltransferase</keyword>
<dbReference type="PROSITE" id="PS51686">
    <property type="entry name" value="SAM_MT_RSMB_NOP"/>
    <property type="match status" value="1"/>
</dbReference>
<dbReference type="SUPFAM" id="SSF48013">
    <property type="entry name" value="NusB-like"/>
    <property type="match status" value="1"/>
</dbReference>
<dbReference type="OrthoDB" id="9810297at2"/>
<reference evidence="17 18" key="1">
    <citation type="submission" date="2019-02" db="EMBL/GenBank/DDBJ databases">
        <title>Genomic Encyclopedia of Type Strains, Phase IV (KMG-IV): sequencing the most valuable type-strain genomes for metagenomic binning, comparative biology and taxonomic classification.</title>
        <authorList>
            <person name="Goeker M."/>
        </authorList>
    </citation>
    <scope>NUCLEOTIDE SEQUENCE [LARGE SCALE GENOMIC DNA]</scope>
    <source>
        <strain evidence="17 18">DSM 105135</strain>
    </source>
</reference>
<proteinExistence type="inferred from homology"/>
<evidence type="ECO:0000256" key="1">
    <source>
        <dbReference type="ARBA" id="ARBA00002724"/>
    </source>
</evidence>
<dbReference type="Gene3D" id="3.40.50.150">
    <property type="entry name" value="Vaccinia Virus protein VP39"/>
    <property type="match status" value="1"/>
</dbReference>
<protein>
    <recommendedName>
        <fullName evidence="4">16S rRNA (cytosine(967)-C(5))-methyltransferase</fullName>
        <ecNumber evidence="4">2.1.1.176</ecNumber>
    </recommendedName>
    <alternativeName>
        <fullName evidence="11">16S rRNA m5C967 methyltransferase</fullName>
    </alternativeName>
    <alternativeName>
        <fullName evidence="12">rRNA (cytosine-C(5)-)-methyltransferase RsmB</fullName>
    </alternativeName>
</protein>
<evidence type="ECO:0000256" key="15">
    <source>
        <dbReference type="SAM" id="SignalP"/>
    </source>
</evidence>
<evidence type="ECO:0000256" key="6">
    <source>
        <dbReference type="ARBA" id="ARBA00022552"/>
    </source>
</evidence>
<dbReference type="InterPro" id="IPR035926">
    <property type="entry name" value="NusB-like_sf"/>
</dbReference>
<dbReference type="InterPro" id="IPR018314">
    <property type="entry name" value="RsmB/NOL1/NOP2-like_CS"/>
</dbReference>
<dbReference type="GO" id="GO:0009383">
    <property type="term" value="F:rRNA (cytosine-C5-)-methyltransferase activity"/>
    <property type="evidence" value="ECO:0007669"/>
    <property type="project" value="TreeGrafter"/>
</dbReference>
<dbReference type="Pfam" id="PF01189">
    <property type="entry name" value="Methyltr_RsmB-F"/>
    <property type="match status" value="1"/>
</dbReference>
<dbReference type="GO" id="GO:0070475">
    <property type="term" value="P:rRNA base methylation"/>
    <property type="evidence" value="ECO:0007669"/>
    <property type="project" value="TreeGrafter"/>
</dbReference>
<dbReference type="EC" id="2.1.1.176" evidence="4"/>
<keyword evidence="18" id="KW-1185">Reference proteome</keyword>
<feature type="binding site" evidence="14">
    <location>
        <begin position="249"/>
        <end position="255"/>
    </location>
    <ligand>
        <name>S-adenosyl-L-methionine</name>
        <dbReference type="ChEBI" id="CHEBI:59789"/>
    </ligand>
</feature>
<dbReference type="Pfam" id="PF22458">
    <property type="entry name" value="RsmF-B_ferredox"/>
    <property type="match status" value="1"/>
</dbReference>
<feature type="chain" id="PRO_5020539390" description="16S rRNA (cytosine(967)-C(5))-methyltransferase" evidence="15">
    <location>
        <begin position="20"/>
        <end position="433"/>
    </location>
</feature>
<dbReference type="InterPro" id="IPR004573">
    <property type="entry name" value="rRNA_ssu_MeTfrase_B"/>
</dbReference>
<evidence type="ECO:0000256" key="8">
    <source>
        <dbReference type="ARBA" id="ARBA00022679"/>
    </source>
</evidence>
<name>A0A4Q7YMT2_9GAMM</name>
<dbReference type="InterPro" id="IPR029063">
    <property type="entry name" value="SAM-dependent_MTases_sf"/>
</dbReference>
<evidence type="ECO:0000313" key="17">
    <source>
        <dbReference type="EMBL" id="RZU38668.1"/>
    </source>
</evidence>
<dbReference type="InterPro" id="IPR023267">
    <property type="entry name" value="RCMT"/>
</dbReference>
<evidence type="ECO:0000256" key="3">
    <source>
        <dbReference type="ARBA" id="ARBA00007494"/>
    </source>
</evidence>
<evidence type="ECO:0000256" key="9">
    <source>
        <dbReference type="ARBA" id="ARBA00022691"/>
    </source>
</evidence>
<keyword evidence="5" id="KW-0963">Cytoplasm</keyword>
<evidence type="ECO:0000256" key="4">
    <source>
        <dbReference type="ARBA" id="ARBA00012140"/>
    </source>
</evidence>
<dbReference type="PRINTS" id="PR02008">
    <property type="entry name" value="RCMTFAMILY"/>
</dbReference>
<accession>A0A4Q7YMT2</accession>
<evidence type="ECO:0000256" key="10">
    <source>
        <dbReference type="ARBA" id="ARBA00022884"/>
    </source>
</evidence>
<dbReference type="InterPro" id="IPR049560">
    <property type="entry name" value="MeTrfase_RsmB-F_NOP2_cat"/>
</dbReference>
<feature type="active site" description="Nucleophile" evidence="14">
    <location>
        <position position="373"/>
    </location>
</feature>
<dbReference type="RefSeq" id="WP_130414433.1">
    <property type="nucleotide sequence ID" value="NZ_SHKX01000013.1"/>
</dbReference>
<feature type="domain" description="SAM-dependent MTase RsmB/NOP-type" evidence="16">
    <location>
        <begin position="159"/>
        <end position="431"/>
    </location>
</feature>
<dbReference type="GO" id="GO:0005829">
    <property type="term" value="C:cytosol"/>
    <property type="evidence" value="ECO:0007669"/>
    <property type="project" value="TreeGrafter"/>
</dbReference>
<dbReference type="GO" id="GO:0003723">
    <property type="term" value="F:RNA binding"/>
    <property type="evidence" value="ECO:0007669"/>
    <property type="project" value="UniProtKB-UniRule"/>
</dbReference>
<evidence type="ECO:0000313" key="18">
    <source>
        <dbReference type="Proteomes" id="UP000292423"/>
    </source>
</evidence>
<dbReference type="InterPro" id="IPR001678">
    <property type="entry name" value="MeTrfase_RsmB-F_NOP2_dom"/>
</dbReference>
<evidence type="ECO:0000256" key="11">
    <source>
        <dbReference type="ARBA" id="ARBA00030399"/>
    </source>
</evidence>
<evidence type="ECO:0000256" key="12">
    <source>
        <dbReference type="ARBA" id="ARBA00031088"/>
    </source>
</evidence>
<dbReference type="CDD" id="cd02440">
    <property type="entry name" value="AdoMet_MTases"/>
    <property type="match status" value="1"/>
</dbReference>
<dbReference type="Proteomes" id="UP000292423">
    <property type="component" value="Unassembled WGS sequence"/>
</dbReference>
<dbReference type="NCBIfam" id="TIGR00563">
    <property type="entry name" value="rsmB"/>
    <property type="match status" value="1"/>
</dbReference>
<organism evidence="17 18">
    <name type="scientific">Fluviicoccus keumensis</name>
    <dbReference type="NCBI Taxonomy" id="1435465"/>
    <lineage>
        <taxon>Bacteria</taxon>
        <taxon>Pseudomonadati</taxon>
        <taxon>Pseudomonadota</taxon>
        <taxon>Gammaproteobacteria</taxon>
        <taxon>Moraxellales</taxon>
        <taxon>Moraxellaceae</taxon>
        <taxon>Fluviicoccus</taxon>
    </lineage>
</organism>
<keyword evidence="8 14" id="KW-0808">Transferase</keyword>
<dbReference type="PANTHER" id="PTHR22807">
    <property type="entry name" value="NOP2 YEAST -RELATED NOL1/NOP2/FMU SUN DOMAIN-CONTAINING"/>
    <property type="match status" value="1"/>
</dbReference>
<keyword evidence="10 14" id="KW-0694">RNA-binding</keyword>
<feature type="binding site" evidence="14">
    <location>
        <position position="320"/>
    </location>
    <ligand>
        <name>S-adenosyl-L-methionine</name>
        <dbReference type="ChEBI" id="CHEBI:59789"/>
    </ligand>
</feature>
<evidence type="ECO:0000256" key="13">
    <source>
        <dbReference type="ARBA" id="ARBA00047283"/>
    </source>
</evidence>
<feature type="binding site" evidence="14">
    <location>
        <position position="301"/>
    </location>
    <ligand>
        <name>S-adenosyl-L-methionine</name>
        <dbReference type="ChEBI" id="CHEBI:59789"/>
    </ligand>
</feature>
<dbReference type="AlphaFoldDB" id="A0A4Q7YMT2"/>
<evidence type="ECO:0000259" key="16">
    <source>
        <dbReference type="PROSITE" id="PS51686"/>
    </source>
</evidence>
<evidence type="ECO:0000256" key="7">
    <source>
        <dbReference type="ARBA" id="ARBA00022603"/>
    </source>
</evidence>
<dbReference type="Gene3D" id="1.10.287.730">
    <property type="entry name" value="Helix hairpin bin"/>
    <property type="match status" value="1"/>
</dbReference>
<dbReference type="Pfam" id="PF01029">
    <property type="entry name" value="NusB"/>
    <property type="match status" value="1"/>
</dbReference>
<comment type="caution">
    <text evidence="17">The sequence shown here is derived from an EMBL/GenBank/DDBJ whole genome shotgun (WGS) entry which is preliminary data.</text>
</comment>
<comment type="function">
    <text evidence="1">Specifically methylates the cytosine at position 967 (m5C967) of 16S rRNA.</text>
</comment>
<dbReference type="Gene3D" id="1.10.940.10">
    <property type="entry name" value="NusB-like"/>
    <property type="match status" value="1"/>
</dbReference>
<dbReference type="NCBIfam" id="NF008149">
    <property type="entry name" value="PRK10901.1"/>
    <property type="match status" value="1"/>
</dbReference>
<dbReference type="PANTHER" id="PTHR22807:SF61">
    <property type="entry name" value="NOL1_NOP2_SUN FAMILY PROTEIN _ ANTITERMINATION NUSB DOMAIN-CONTAINING PROTEIN"/>
    <property type="match status" value="1"/>
</dbReference>
<comment type="subcellular location">
    <subcellularLocation>
        <location evidence="2">Cytoplasm</location>
    </subcellularLocation>
</comment>
<comment type="similarity">
    <text evidence="3 14">Belongs to the class I-like SAM-binding methyltransferase superfamily. RsmB/NOP family.</text>
</comment>
<feature type="signal peptide" evidence="15">
    <location>
        <begin position="1"/>
        <end position="19"/>
    </location>
</feature>
<dbReference type="Gene3D" id="3.30.70.1170">
    <property type="entry name" value="Sun protein, domain 3"/>
    <property type="match status" value="1"/>
</dbReference>
<gene>
    <name evidence="17" type="ORF">EV700_2603</name>
</gene>
<evidence type="ECO:0000256" key="5">
    <source>
        <dbReference type="ARBA" id="ARBA00022490"/>
    </source>
</evidence>
<keyword evidence="6" id="KW-0698">rRNA processing</keyword>
<dbReference type="FunFam" id="3.40.50.150:FF:000022">
    <property type="entry name" value="Ribosomal RNA small subunit methyltransferase B"/>
    <property type="match status" value="1"/>
</dbReference>
<sequence length="433" mass="46950">MKKLSTRALAAKALAPVLAGKSSLGATLPPAQQACLPRDRPLLQNLVLGCTREWVYLEALLRPLLQQPVKDKAVLALLGLGLYQLLRTRIPPHAAIGETVEAAKELGFARAAGLINALLRRFLREQQDLLVAGVGFEHAHPGWLKKRLEKDWPDHAAAILAANNEPAPLTLRVNRRRLTRNDYLVKLKEAGISAEPSALSPEGIRLHELHDVTALPGYAEGEFSVQDESAQLAAGLLAPAAGSVVLDACAAPGGKTAHLLETADPQQLWAIDSDAGRLERVRDNLRRLQLDHPALTLLAADAADPDAWAGDTVFDAILLDAPCTGTGVIRRHPDIKLLRKPDDIGRTVDLQAKILRALWTRLKPGGRLLYATCSVIRAENENQIGHFLKETPDAREVTIDAVWGLERPHGRQILPTIGGGDGFFYALLEKTSA</sequence>
<comment type="catalytic activity">
    <reaction evidence="13">
        <text>cytidine(967) in 16S rRNA + S-adenosyl-L-methionine = 5-methylcytidine(967) in 16S rRNA + S-adenosyl-L-homocysteine + H(+)</text>
        <dbReference type="Rhea" id="RHEA:42748"/>
        <dbReference type="Rhea" id="RHEA-COMP:10219"/>
        <dbReference type="Rhea" id="RHEA-COMP:10220"/>
        <dbReference type="ChEBI" id="CHEBI:15378"/>
        <dbReference type="ChEBI" id="CHEBI:57856"/>
        <dbReference type="ChEBI" id="CHEBI:59789"/>
        <dbReference type="ChEBI" id="CHEBI:74483"/>
        <dbReference type="ChEBI" id="CHEBI:82748"/>
        <dbReference type="EC" id="2.1.1.176"/>
    </reaction>
</comment>